<comment type="caution">
    <text evidence="1">The sequence shown here is derived from an EMBL/GenBank/DDBJ whole genome shotgun (WGS) entry which is preliminary data.</text>
</comment>
<dbReference type="AlphaFoldDB" id="A0A699YTL8"/>
<organism evidence="1 2">
    <name type="scientific">Haematococcus lacustris</name>
    <name type="common">Green alga</name>
    <name type="synonym">Haematococcus pluvialis</name>
    <dbReference type="NCBI Taxonomy" id="44745"/>
    <lineage>
        <taxon>Eukaryota</taxon>
        <taxon>Viridiplantae</taxon>
        <taxon>Chlorophyta</taxon>
        <taxon>core chlorophytes</taxon>
        <taxon>Chlorophyceae</taxon>
        <taxon>CS clade</taxon>
        <taxon>Chlamydomonadales</taxon>
        <taxon>Haematococcaceae</taxon>
        <taxon>Haematococcus</taxon>
    </lineage>
</organism>
<protein>
    <submittedName>
        <fullName evidence="1">Uncharacterized protein</fullName>
    </submittedName>
</protein>
<gene>
    <name evidence="1" type="ORF">HaLaN_08298</name>
</gene>
<keyword evidence="2" id="KW-1185">Reference proteome</keyword>
<evidence type="ECO:0000313" key="2">
    <source>
        <dbReference type="Proteomes" id="UP000485058"/>
    </source>
</evidence>
<evidence type="ECO:0000313" key="1">
    <source>
        <dbReference type="EMBL" id="GFH12585.1"/>
    </source>
</evidence>
<proteinExistence type="predicted"/>
<dbReference type="EMBL" id="BLLF01000518">
    <property type="protein sequence ID" value="GFH12585.1"/>
    <property type="molecule type" value="Genomic_DNA"/>
</dbReference>
<name>A0A699YTL8_HAELA</name>
<reference evidence="1 2" key="1">
    <citation type="submission" date="2020-02" db="EMBL/GenBank/DDBJ databases">
        <title>Draft genome sequence of Haematococcus lacustris strain NIES-144.</title>
        <authorList>
            <person name="Morimoto D."/>
            <person name="Nakagawa S."/>
            <person name="Yoshida T."/>
            <person name="Sawayama S."/>
        </authorList>
    </citation>
    <scope>NUCLEOTIDE SEQUENCE [LARGE SCALE GENOMIC DNA]</scope>
    <source>
        <strain evidence="1 2">NIES-144</strain>
    </source>
</reference>
<sequence length="126" mass="13297">MAIHGNDFPLARRDTVFAAAVEALQQPPKPASDIAASLHVNITAILAAAGNIEAIKVAYWKAIRYSPPSSPPPGKQLGASTSSSNSILGALSLAMGHALSKFTLWVTIHMFLVARHNQQHAMGSQC</sequence>
<accession>A0A699YTL8</accession>
<dbReference type="Proteomes" id="UP000485058">
    <property type="component" value="Unassembled WGS sequence"/>
</dbReference>